<evidence type="ECO:0000313" key="4">
    <source>
        <dbReference type="Proteomes" id="UP000821837"/>
    </source>
</evidence>
<feature type="compositionally biased region" description="Low complexity" evidence="1">
    <location>
        <begin position="720"/>
        <end position="734"/>
    </location>
</feature>
<feature type="compositionally biased region" description="Basic and acidic residues" evidence="1">
    <location>
        <begin position="365"/>
        <end position="381"/>
    </location>
</feature>
<feature type="compositionally biased region" description="Basic residues" evidence="1">
    <location>
        <begin position="209"/>
        <end position="221"/>
    </location>
</feature>
<dbReference type="GO" id="GO:0005576">
    <property type="term" value="C:extracellular region"/>
    <property type="evidence" value="ECO:0007669"/>
    <property type="project" value="InterPro"/>
</dbReference>
<reference evidence="3" key="2">
    <citation type="submission" date="2021-09" db="EMBL/GenBank/DDBJ databases">
        <authorList>
            <person name="Jia N."/>
            <person name="Wang J."/>
            <person name="Shi W."/>
            <person name="Du L."/>
            <person name="Sun Y."/>
            <person name="Zhan W."/>
            <person name="Jiang J."/>
            <person name="Wang Q."/>
            <person name="Zhang B."/>
            <person name="Ji P."/>
            <person name="Sakyi L.B."/>
            <person name="Cui X."/>
            <person name="Yuan T."/>
            <person name="Jiang B."/>
            <person name="Yang W."/>
            <person name="Lam T.T.-Y."/>
            <person name="Chang Q."/>
            <person name="Ding S."/>
            <person name="Wang X."/>
            <person name="Zhu J."/>
            <person name="Ruan X."/>
            <person name="Zhao L."/>
            <person name="Wei J."/>
            <person name="Que T."/>
            <person name="Du C."/>
            <person name="Cheng J."/>
            <person name="Dai P."/>
            <person name="Han X."/>
            <person name="Huang E."/>
            <person name="Gao Y."/>
            <person name="Liu J."/>
            <person name="Shao H."/>
            <person name="Ye R."/>
            <person name="Li L."/>
            <person name="Wei W."/>
            <person name="Wang X."/>
            <person name="Wang C."/>
            <person name="Huo Q."/>
            <person name="Li W."/>
            <person name="Guo W."/>
            <person name="Chen H."/>
            <person name="Chen S."/>
            <person name="Zhou L."/>
            <person name="Zhou L."/>
            <person name="Ni X."/>
            <person name="Tian J."/>
            <person name="Zhou Y."/>
            <person name="Sheng Y."/>
            <person name="Liu T."/>
            <person name="Pan Y."/>
            <person name="Xia L."/>
            <person name="Li J."/>
            <person name="Zhao F."/>
            <person name="Cao W."/>
        </authorList>
    </citation>
    <scope>NUCLEOTIDE SEQUENCE</scope>
    <source>
        <strain evidence="3">Rsan-2018</strain>
        <tissue evidence="3">Larvae</tissue>
    </source>
</reference>
<proteinExistence type="predicted"/>
<feature type="compositionally biased region" description="Gly residues" evidence="1">
    <location>
        <begin position="266"/>
        <end position="280"/>
    </location>
</feature>
<feature type="compositionally biased region" description="Polar residues" evidence="1">
    <location>
        <begin position="648"/>
        <end position="664"/>
    </location>
</feature>
<dbReference type="EMBL" id="JABSTV010001252">
    <property type="protein sequence ID" value="KAH7947691.1"/>
    <property type="molecule type" value="Genomic_DNA"/>
</dbReference>
<feature type="region of interest" description="Disordered" evidence="1">
    <location>
        <begin position="33"/>
        <end position="109"/>
    </location>
</feature>
<protein>
    <recommendedName>
        <fullName evidence="2">Chitin-binding type-2 domain-containing protein</fullName>
    </recommendedName>
</protein>
<gene>
    <name evidence="3" type="ORF">HPB52_015159</name>
</gene>
<dbReference type="Gene3D" id="2.170.140.10">
    <property type="entry name" value="Chitin binding domain"/>
    <property type="match status" value="1"/>
</dbReference>
<dbReference type="PROSITE" id="PS50940">
    <property type="entry name" value="CHIT_BIND_II"/>
    <property type="match status" value="1"/>
</dbReference>
<evidence type="ECO:0000313" key="3">
    <source>
        <dbReference type="EMBL" id="KAH7947691.1"/>
    </source>
</evidence>
<dbReference type="PANTHER" id="PTHR22933">
    <property type="entry name" value="FI18007P1-RELATED"/>
    <property type="match status" value="1"/>
</dbReference>
<feature type="compositionally biased region" description="Polar residues" evidence="1">
    <location>
        <begin position="764"/>
        <end position="775"/>
    </location>
</feature>
<organism evidence="3 4">
    <name type="scientific">Rhipicephalus sanguineus</name>
    <name type="common">Brown dog tick</name>
    <name type="synonym">Ixodes sanguineus</name>
    <dbReference type="NCBI Taxonomy" id="34632"/>
    <lineage>
        <taxon>Eukaryota</taxon>
        <taxon>Metazoa</taxon>
        <taxon>Ecdysozoa</taxon>
        <taxon>Arthropoda</taxon>
        <taxon>Chelicerata</taxon>
        <taxon>Arachnida</taxon>
        <taxon>Acari</taxon>
        <taxon>Parasitiformes</taxon>
        <taxon>Ixodida</taxon>
        <taxon>Ixodoidea</taxon>
        <taxon>Ixodidae</taxon>
        <taxon>Rhipicephalinae</taxon>
        <taxon>Rhipicephalus</taxon>
        <taxon>Rhipicephalus</taxon>
    </lineage>
</organism>
<dbReference type="InterPro" id="IPR002557">
    <property type="entry name" value="Chitin-bd_dom"/>
</dbReference>
<feature type="region of interest" description="Disordered" evidence="1">
    <location>
        <begin position="636"/>
        <end position="673"/>
    </location>
</feature>
<dbReference type="SUPFAM" id="SSF57625">
    <property type="entry name" value="Invertebrate chitin-binding proteins"/>
    <property type="match status" value="1"/>
</dbReference>
<dbReference type="AlphaFoldDB" id="A0A9D4PMM3"/>
<feature type="compositionally biased region" description="Low complexity" evidence="1">
    <location>
        <begin position="281"/>
        <end position="308"/>
    </location>
</feature>
<dbReference type="SMART" id="SM00494">
    <property type="entry name" value="ChtBD2"/>
    <property type="match status" value="1"/>
</dbReference>
<name>A0A9D4PMM3_RHISA</name>
<dbReference type="InterPro" id="IPR036508">
    <property type="entry name" value="Chitin-bd_dom_sf"/>
</dbReference>
<evidence type="ECO:0000256" key="1">
    <source>
        <dbReference type="SAM" id="MobiDB-lite"/>
    </source>
</evidence>
<sequence length="810" mass="84628">MATPAERSIGVAVLGDTDKAAFLAGSTARRLSGGYGGADELLNQISGTTTPTPGDYGDERDYTSADLPAPQGGGDGAFPNGGGGYGHGKPGGFGDTTGPDGDGFGHTPTNGHDLFTLGILFRPEVLTTLVEPVLRTTRSALTTEQGTHLGTGPHHVTPGPYGHGGDDDTTGTTAYPGSGHTGHVPTTVGGDQTGDRFEPFKVTGTPSAHGHHAGHGVHPGHRPAPAYTPSVPNGHTGPTVGGGAGPDTTFEPFKTTGPGSEDYPGGPTGPAGPGFGGDGVTSGPTDTPTHGGPGVTPSHGFTGQPHAGHAGGPGGVTGSPFAPTDAPDYGLPKISTLPPAGPNGLPNGFPNGGPHAGQQHVGGAPHDDGQYHGDDGHDGHDGQPWPAIRGTPGQDYPVYSSIPRTGFSCREQQYAGYYGDMDAQCQVFHICQEDGRHDAFLCPNGTVFNQRFFVCDWWYNFECDETPSLYHLNSQLYVGARLAPALREVLREASMALRNHNSKVHTQLTDFPRPPLPARLQELPVAPTPEWFLTGTSRTVASAITQDLLTVASPMKLPDTAPLVTLAVPHTEDQITLVPRTTVVLGSTDQRHTLVPRTRRTAFPDSVNPEPTTLVQRTRPSEVWLVMTVRITAVPRTATSDTADHTTEAPQVQTSRAPQLTEGRSTMEEPRDQRLTAGRITVAPPVPLTTEDQLMPVPALLTSLTLTKTTTAMPAGPDTVAAEEATEEASSARASARRRPITRRAETTLSPEAAGRLPAARPTTAVTQPPQSSPLHSADSASFRHKKTALPGVPSHFRTAAAVDAMQRQH</sequence>
<dbReference type="Proteomes" id="UP000821837">
    <property type="component" value="Chromosome 6"/>
</dbReference>
<dbReference type="InterPro" id="IPR052976">
    <property type="entry name" value="Scoloptoxin-like"/>
</dbReference>
<keyword evidence="4" id="KW-1185">Reference proteome</keyword>
<feature type="domain" description="Chitin-binding type-2" evidence="2">
    <location>
        <begin position="406"/>
        <end position="465"/>
    </location>
</feature>
<feature type="region of interest" description="Disordered" evidence="1">
    <location>
        <begin position="142"/>
        <end position="396"/>
    </location>
</feature>
<feature type="region of interest" description="Disordered" evidence="1">
    <location>
        <begin position="720"/>
        <end position="795"/>
    </location>
</feature>
<evidence type="ECO:0000259" key="2">
    <source>
        <dbReference type="PROSITE" id="PS50940"/>
    </source>
</evidence>
<accession>A0A9D4PMM3</accession>
<comment type="caution">
    <text evidence="3">The sequence shown here is derived from an EMBL/GenBank/DDBJ whole genome shotgun (WGS) entry which is preliminary data.</text>
</comment>
<dbReference type="Pfam" id="PF01607">
    <property type="entry name" value="CBM_14"/>
    <property type="match status" value="1"/>
</dbReference>
<feature type="compositionally biased region" description="Low complexity" evidence="1">
    <location>
        <begin position="170"/>
        <end position="190"/>
    </location>
</feature>
<feature type="compositionally biased region" description="Gly residues" evidence="1">
    <location>
        <begin position="71"/>
        <end position="104"/>
    </location>
</feature>
<dbReference type="GO" id="GO:0008061">
    <property type="term" value="F:chitin binding"/>
    <property type="evidence" value="ECO:0007669"/>
    <property type="project" value="InterPro"/>
</dbReference>
<dbReference type="VEuPathDB" id="VectorBase:RSAN_048890"/>
<dbReference type="PANTHER" id="PTHR22933:SF43">
    <property type="entry name" value="LP10131P"/>
    <property type="match status" value="1"/>
</dbReference>
<reference evidence="3" key="1">
    <citation type="journal article" date="2020" name="Cell">
        <title>Large-Scale Comparative Analyses of Tick Genomes Elucidate Their Genetic Diversity and Vector Capacities.</title>
        <authorList>
            <consortium name="Tick Genome and Microbiome Consortium (TIGMIC)"/>
            <person name="Jia N."/>
            <person name="Wang J."/>
            <person name="Shi W."/>
            <person name="Du L."/>
            <person name="Sun Y."/>
            <person name="Zhan W."/>
            <person name="Jiang J.F."/>
            <person name="Wang Q."/>
            <person name="Zhang B."/>
            <person name="Ji P."/>
            <person name="Bell-Sakyi L."/>
            <person name="Cui X.M."/>
            <person name="Yuan T.T."/>
            <person name="Jiang B.G."/>
            <person name="Yang W.F."/>
            <person name="Lam T.T."/>
            <person name="Chang Q.C."/>
            <person name="Ding S.J."/>
            <person name="Wang X.J."/>
            <person name="Zhu J.G."/>
            <person name="Ruan X.D."/>
            <person name="Zhao L."/>
            <person name="Wei J.T."/>
            <person name="Ye R.Z."/>
            <person name="Que T.C."/>
            <person name="Du C.H."/>
            <person name="Zhou Y.H."/>
            <person name="Cheng J.X."/>
            <person name="Dai P.F."/>
            <person name="Guo W.B."/>
            <person name="Han X.H."/>
            <person name="Huang E.J."/>
            <person name="Li L.F."/>
            <person name="Wei W."/>
            <person name="Gao Y.C."/>
            <person name="Liu J.Z."/>
            <person name="Shao H.Z."/>
            <person name="Wang X."/>
            <person name="Wang C.C."/>
            <person name="Yang T.C."/>
            <person name="Huo Q.B."/>
            <person name="Li W."/>
            <person name="Chen H.Y."/>
            <person name="Chen S.E."/>
            <person name="Zhou L.G."/>
            <person name="Ni X.B."/>
            <person name="Tian J.H."/>
            <person name="Sheng Y."/>
            <person name="Liu T."/>
            <person name="Pan Y.S."/>
            <person name="Xia L.Y."/>
            <person name="Li J."/>
            <person name="Zhao F."/>
            <person name="Cao W.C."/>
        </authorList>
    </citation>
    <scope>NUCLEOTIDE SEQUENCE</scope>
    <source>
        <strain evidence="3">Rsan-2018</strain>
    </source>
</reference>